<evidence type="ECO:0000256" key="2">
    <source>
        <dbReference type="SAM" id="MobiDB-lite"/>
    </source>
</evidence>
<name>A0A1G8Y7M0_9GAMM</name>
<proteinExistence type="predicted"/>
<feature type="region of interest" description="Disordered" evidence="2">
    <location>
        <begin position="1"/>
        <end position="22"/>
    </location>
</feature>
<accession>A0A1G8Y7M0</accession>
<gene>
    <name evidence="3" type="ORF">SAMN04487954_11027</name>
</gene>
<feature type="compositionally biased region" description="Basic and acidic residues" evidence="2">
    <location>
        <begin position="10"/>
        <end position="22"/>
    </location>
</feature>
<protein>
    <submittedName>
        <fullName evidence="3">Uncharacterized protein</fullName>
    </submittedName>
</protein>
<evidence type="ECO:0000313" key="3">
    <source>
        <dbReference type="EMBL" id="SDJ98796.1"/>
    </source>
</evidence>
<keyword evidence="4" id="KW-1185">Reference proteome</keyword>
<dbReference type="AlphaFoldDB" id="A0A1G8Y7M0"/>
<dbReference type="EMBL" id="FNES01000010">
    <property type="protein sequence ID" value="SDJ98796.1"/>
    <property type="molecule type" value="Genomic_DNA"/>
</dbReference>
<feature type="coiled-coil region" evidence="1">
    <location>
        <begin position="179"/>
        <end position="233"/>
    </location>
</feature>
<reference evidence="3 4" key="1">
    <citation type="submission" date="2016-10" db="EMBL/GenBank/DDBJ databases">
        <authorList>
            <person name="de Groot N.N."/>
        </authorList>
    </citation>
    <scope>NUCLEOTIDE SEQUENCE [LARGE SCALE GENOMIC DNA]</scope>
    <source>
        <strain evidence="3 4">CGMCC 1.6133</strain>
    </source>
</reference>
<keyword evidence="1" id="KW-0175">Coiled coil</keyword>
<dbReference type="STRING" id="376427.SAMN04487954_11027"/>
<evidence type="ECO:0000256" key="1">
    <source>
        <dbReference type="SAM" id="Coils"/>
    </source>
</evidence>
<organism evidence="3 4">
    <name type="scientific">Billgrantia gudaonensis</name>
    <dbReference type="NCBI Taxonomy" id="376427"/>
    <lineage>
        <taxon>Bacteria</taxon>
        <taxon>Pseudomonadati</taxon>
        <taxon>Pseudomonadota</taxon>
        <taxon>Gammaproteobacteria</taxon>
        <taxon>Oceanospirillales</taxon>
        <taxon>Halomonadaceae</taxon>
        <taxon>Billgrantia</taxon>
    </lineage>
</organism>
<dbReference type="RefSeq" id="WP_089686643.1">
    <property type="nucleotide sequence ID" value="NZ_FNES01000010.1"/>
</dbReference>
<evidence type="ECO:0000313" key="4">
    <source>
        <dbReference type="Proteomes" id="UP000198525"/>
    </source>
</evidence>
<sequence length="573" mass="62491">MAANKTGTTGEKDESQQEIRRDAIRAAEGLAFHETVQRFGSANAEYIKGYRGVDHETGKRFAKGLAGIAKHKVSDDPRWTARNIKQQAGYSAEVATTSRDNAEAIISKSNVRTSRSDDLPEYGKNHNVVDRVKLVDGNIVDGSQAQMKFVGDRNQLLEDIAREDGKFSRYRGTKIELPREQFEGNRAYVLEEAKKLKEQAEKLSKKSGKADQANKLRIEAAKLEERAKAENFQAEPATDYCRRKAHQRRYNAEKAEAKGNSDAATKLRREADNYDELAEQVSDSGLTTEEAIFYRERPGSATFMDIGRTSHRAGIQGAKYGAIIGGSISILVNCLAVAQGEKEASDIFSDIATDTIKAGALGYGGAFAGSAIKGGMQQSGNPFVRQLAGTSAPTLALNICLSLGSSVQRFVTGEINEEQLLTEVGEKGAGMLSSGMMAAVGQVAIPVPFAGAAIGGLIGYMLSSMFYQSALDAAHGAQISRERLLQVRAIEAAARDRIDFEKEQLEEFVSREIPQLRLETKSLLSTIGSTNKKSLDEMCNSINHYAELLGKKLQFQSIDEFELFMSTDDPLAL</sequence>
<dbReference type="Proteomes" id="UP000198525">
    <property type="component" value="Unassembled WGS sequence"/>
</dbReference>
<dbReference type="OrthoDB" id="3239452at2"/>